<keyword evidence="2" id="KW-0805">Transcription regulation</keyword>
<accession>A0AAQ3SLE6</accession>
<dbReference type="GO" id="GO:0003677">
    <property type="term" value="F:DNA binding"/>
    <property type="evidence" value="ECO:0007669"/>
    <property type="project" value="UniProtKB-KW"/>
</dbReference>
<evidence type="ECO:0000259" key="7">
    <source>
        <dbReference type="PROSITE" id="PS51005"/>
    </source>
</evidence>
<keyword evidence="3" id="KW-0238">DNA-binding</keyword>
<evidence type="ECO:0000313" key="8">
    <source>
        <dbReference type="EMBL" id="WVZ54705.1"/>
    </source>
</evidence>
<name>A0AAQ3SLE6_PASNO</name>
<evidence type="ECO:0000313" key="9">
    <source>
        <dbReference type="Proteomes" id="UP001341281"/>
    </source>
</evidence>
<organism evidence="8 9">
    <name type="scientific">Paspalum notatum var. saurae</name>
    <dbReference type="NCBI Taxonomy" id="547442"/>
    <lineage>
        <taxon>Eukaryota</taxon>
        <taxon>Viridiplantae</taxon>
        <taxon>Streptophyta</taxon>
        <taxon>Embryophyta</taxon>
        <taxon>Tracheophyta</taxon>
        <taxon>Spermatophyta</taxon>
        <taxon>Magnoliopsida</taxon>
        <taxon>Liliopsida</taxon>
        <taxon>Poales</taxon>
        <taxon>Poaceae</taxon>
        <taxon>PACMAD clade</taxon>
        <taxon>Panicoideae</taxon>
        <taxon>Andropogonodae</taxon>
        <taxon>Paspaleae</taxon>
        <taxon>Paspalinae</taxon>
        <taxon>Paspalum</taxon>
    </lineage>
</organism>
<evidence type="ECO:0000256" key="2">
    <source>
        <dbReference type="ARBA" id="ARBA00023015"/>
    </source>
</evidence>
<keyword evidence="9" id="KW-1185">Reference proteome</keyword>
<keyword evidence="4" id="KW-0804">Transcription</keyword>
<dbReference type="PANTHER" id="PTHR31744">
    <property type="entry name" value="PROTEIN CUP-SHAPED COTYLEDON 2-RELATED"/>
    <property type="match status" value="1"/>
</dbReference>
<comment type="subcellular location">
    <subcellularLocation>
        <location evidence="1">Nucleus</location>
    </subcellularLocation>
</comment>
<dbReference type="InterPro" id="IPR003441">
    <property type="entry name" value="NAC-dom"/>
</dbReference>
<dbReference type="Proteomes" id="UP001341281">
    <property type="component" value="Chromosome 01"/>
</dbReference>
<evidence type="ECO:0000256" key="5">
    <source>
        <dbReference type="ARBA" id="ARBA00023242"/>
    </source>
</evidence>
<dbReference type="Gene3D" id="2.170.150.80">
    <property type="entry name" value="NAC domain"/>
    <property type="match status" value="1"/>
</dbReference>
<evidence type="ECO:0000256" key="6">
    <source>
        <dbReference type="SAM" id="MobiDB-lite"/>
    </source>
</evidence>
<keyword evidence="5" id="KW-0539">Nucleus</keyword>
<dbReference type="GO" id="GO:0006355">
    <property type="term" value="P:regulation of DNA-templated transcription"/>
    <property type="evidence" value="ECO:0007669"/>
    <property type="project" value="InterPro"/>
</dbReference>
<dbReference type="FunFam" id="2.170.150.80:FF:000006">
    <property type="entry name" value="NAC domain-containing protein 100-like"/>
    <property type="match status" value="1"/>
</dbReference>
<reference evidence="8 9" key="1">
    <citation type="submission" date="2024-02" db="EMBL/GenBank/DDBJ databases">
        <title>High-quality chromosome-scale genome assembly of Pensacola bahiagrass (Paspalum notatum Flugge var. saurae).</title>
        <authorList>
            <person name="Vega J.M."/>
            <person name="Podio M."/>
            <person name="Orjuela J."/>
            <person name="Siena L.A."/>
            <person name="Pessino S.C."/>
            <person name="Combes M.C."/>
            <person name="Mariac C."/>
            <person name="Albertini E."/>
            <person name="Pupilli F."/>
            <person name="Ortiz J.P.A."/>
            <person name="Leblanc O."/>
        </authorList>
    </citation>
    <scope>NUCLEOTIDE SEQUENCE [LARGE SCALE GENOMIC DNA]</scope>
    <source>
        <strain evidence="8">R1</strain>
        <tissue evidence="8">Leaf</tissue>
    </source>
</reference>
<proteinExistence type="predicted"/>
<sequence>MVEHSVKSEQHGGDSLFLPPGFRFHPTDEEVITSYLLPKFLNPSFDPQAIGEVDLNKCEPWDLPSKAKMGEKEWYFFYQKDMKYPTGMRTNRATKEGYWKATGKDREIYKAAGSSGGGRELVGMKKTLVFYMGRAPRGSKTNWVMHEFRLEGKSRKNNVANLRFNPKDEWVVCKVHHKNGEPTKKATTTEEQSVGTPNVSSVEAGEGGDEFLNDDSMVDPVSLYFNSAATGSLLLPSLTSFDDMAAPYNVDYSISSTAVATATTTTTSSNLVDLPANNYRLSQQVAVANSAAPTTHNSYSLWNMLHGVDSQSYSLQHQAMAAKALGDGISPNFAGGLPSSSMTAGILQQNSSQGAAPQQKLLGNYGENYAAYHTSNSAAANKNLGARPPPARY</sequence>
<dbReference type="InterPro" id="IPR036093">
    <property type="entry name" value="NAC_dom_sf"/>
</dbReference>
<evidence type="ECO:0000256" key="3">
    <source>
        <dbReference type="ARBA" id="ARBA00023125"/>
    </source>
</evidence>
<evidence type="ECO:0000256" key="1">
    <source>
        <dbReference type="ARBA" id="ARBA00004123"/>
    </source>
</evidence>
<feature type="compositionally biased region" description="Polar residues" evidence="6">
    <location>
        <begin position="189"/>
        <end position="201"/>
    </location>
</feature>
<feature type="domain" description="NAC" evidence="7">
    <location>
        <begin position="18"/>
        <end position="178"/>
    </location>
</feature>
<dbReference type="SUPFAM" id="SSF101941">
    <property type="entry name" value="NAC domain"/>
    <property type="match status" value="1"/>
</dbReference>
<dbReference type="Pfam" id="PF02365">
    <property type="entry name" value="NAM"/>
    <property type="match status" value="1"/>
</dbReference>
<protein>
    <recommendedName>
        <fullName evidence="7">NAC domain-containing protein</fullName>
    </recommendedName>
</protein>
<evidence type="ECO:0000256" key="4">
    <source>
        <dbReference type="ARBA" id="ARBA00023163"/>
    </source>
</evidence>
<dbReference type="PROSITE" id="PS51005">
    <property type="entry name" value="NAC"/>
    <property type="match status" value="1"/>
</dbReference>
<dbReference type="GO" id="GO:0005634">
    <property type="term" value="C:nucleus"/>
    <property type="evidence" value="ECO:0007669"/>
    <property type="project" value="UniProtKB-SubCell"/>
</dbReference>
<dbReference type="AlphaFoldDB" id="A0AAQ3SLE6"/>
<dbReference type="EMBL" id="CP144745">
    <property type="protein sequence ID" value="WVZ54705.1"/>
    <property type="molecule type" value="Genomic_DNA"/>
</dbReference>
<dbReference type="PANTHER" id="PTHR31744:SF62">
    <property type="entry name" value="NAC DOMAIN-CONTAINING PROTEIN 77"/>
    <property type="match status" value="1"/>
</dbReference>
<feature type="region of interest" description="Disordered" evidence="6">
    <location>
        <begin position="181"/>
        <end position="211"/>
    </location>
</feature>
<gene>
    <name evidence="8" type="ORF">U9M48_005464</name>
</gene>